<gene>
    <name evidence="2" type="ORF">BN2475_70105</name>
</gene>
<evidence type="ECO:0000313" key="3">
    <source>
        <dbReference type="Proteomes" id="UP000187012"/>
    </source>
</evidence>
<accession>A0A1N7RN38</accession>
<evidence type="ECO:0000256" key="1">
    <source>
        <dbReference type="SAM" id="MobiDB-lite"/>
    </source>
</evidence>
<keyword evidence="3" id="KW-1185">Reference proteome</keyword>
<dbReference type="Proteomes" id="UP000187012">
    <property type="component" value="Unassembled WGS sequence"/>
</dbReference>
<organism evidence="2 3">
    <name type="scientific">Paraburkholderia ribeironis</name>
    <dbReference type="NCBI Taxonomy" id="1247936"/>
    <lineage>
        <taxon>Bacteria</taxon>
        <taxon>Pseudomonadati</taxon>
        <taxon>Pseudomonadota</taxon>
        <taxon>Betaproteobacteria</taxon>
        <taxon>Burkholderiales</taxon>
        <taxon>Burkholderiaceae</taxon>
        <taxon>Paraburkholderia</taxon>
    </lineage>
</organism>
<feature type="compositionally biased region" description="Basic and acidic residues" evidence="1">
    <location>
        <begin position="1"/>
        <end position="13"/>
    </location>
</feature>
<dbReference type="EMBL" id="CYGX02000007">
    <property type="protein sequence ID" value="SIT36141.1"/>
    <property type="molecule type" value="Genomic_DNA"/>
</dbReference>
<evidence type="ECO:0000313" key="2">
    <source>
        <dbReference type="EMBL" id="SIT36141.1"/>
    </source>
</evidence>
<proteinExistence type="predicted"/>
<name>A0A1N7RN38_9BURK</name>
<sequence length="62" mass="7160">MLHNGRGEGEKKSVNKKPTLQRRAGFYQQKNYLVCFRTVSGTMSCQIPYNLLIILTYLHINS</sequence>
<protein>
    <submittedName>
        <fullName evidence="2">Uncharacterized protein</fullName>
    </submittedName>
</protein>
<dbReference type="AlphaFoldDB" id="A0A1N7RN38"/>
<reference evidence="2 3" key="1">
    <citation type="submission" date="2016-12" db="EMBL/GenBank/DDBJ databases">
        <authorList>
            <person name="Song W.-J."/>
            <person name="Kurnit D.M."/>
        </authorList>
    </citation>
    <scope>NUCLEOTIDE SEQUENCE [LARGE SCALE GENOMIC DNA]</scope>
    <source>
        <strain evidence="2 3">STM7296</strain>
    </source>
</reference>
<feature type="region of interest" description="Disordered" evidence="1">
    <location>
        <begin position="1"/>
        <end position="22"/>
    </location>
</feature>